<dbReference type="InterPro" id="IPR010730">
    <property type="entry name" value="HET"/>
</dbReference>
<evidence type="ECO:0000313" key="4">
    <source>
        <dbReference type="Proteomes" id="UP001321760"/>
    </source>
</evidence>
<dbReference type="AlphaFoldDB" id="A0AAV9G0I6"/>
<dbReference type="EMBL" id="MU866027">
    <property type="protein sequence ID" value="KAK4442195.1"/>
    <property type="molecule type" value="Genomic_DNA"/>
</dbReference>
<name>A0AAV9G0I6_9PEZI</name>
<comment type="caution">
    <text evidence="3">The sequence shown here is derived from an EMBL/GenBank/DDBJ whole genome shotgun (WGS) entry which is preliminary data.</text>
</comment>
<feature type="region of interest" description="Disordered" evidence="1">
    <location>
        <begin position="351"/>
        <end position="371"/>
    </location>
</feature>
<reference evidence="3" key="2">
    <citation type="submission" date="2023-05" db="EMBL/GenBank/DDBJ databases">
        <authorList>
            <consortium name="Lawrence Berkeley National Laboratory"/>
            <person name="Steindorff A."/>
            <person name="Hensen N."/>
            <person name="Bonometti L."/>
            <person name="Westerberg I."/>
            <person name="Brannstrom I.O."/>
            <person name="Guillou S."/>
            <person name="Cros-Aarteil S."/>
            <person name="Calhoun S."/>
            <person name="Haridas S."/>
            <person name="Kuo A."/>
            <person name="Mondo S."/>
            <person name="Pangilinan J."/>
            <person name="Riley R."/>
            <person name="Labutti K."/>
            <person name="Andreopoulos B."/>
            <person name="Lipzen A."/>
            <person name="Chen C."/>
            <person name="Yanf M."/>
            <person name="Daum C."/>
            <person name="Ng V."/>
            <person name="Clum A."/>
            <person name="Ohm R."/>
            <person name="Martin F."/>
            <person name="Silar P."/>
            <person name="Natvig D."/>
            <person name="Lalanne C."/>
            <person name="Gautier V."/>
            <person name="Ament-Velasquez S.L."/>
            <person name="Kruys A."/>
            <person name="Hutchinson M.I."/>
            <person name="Powell A.J."/>
            <person name="Barry K."/>
            <person name="Miller A.N."/>
            <person name="Grigoriev I.V."/>
            <person name="Debuchy R."/>
            <person name="Gladieux P."/>
            <person name="Thoren M.H."/>
            <person name="Johannesson H."/>
        </authorList>
    </citation>
    <scope>NUCLEOTIDE SEQUENCE</scope>
    <source>
        <strain evidence="3">PSN243</strain>
    </source>
</reference>
<protein>
    <submittedName>
        <fullName evidence="3">Heterokaryon incompatibility protein-domain-containing protein</fullName>
    </submittedName>
</protein>
<feature type="domain" description="Heterokaryon incompatibility" evidence="2">
    <location>
        <begin position="45"/>
        <end position="179"/>
    </location>
</feature>
<dbReference type="InterPro" id="IPR052895">
    <property type="entry name" value="HetReg/Transcr_Mod"/>
</dbReference>
<reference evidence="3" key="1">
    <citation type="journal article" date="2023" name="Mol. Phylogenet. Evol.">
        <title>Genome-scale phylogeny and comparative genomics of the fungal order Sordariales.</title>
        <authorList>
            <person name="Hensen N."/>
            <person name="Bonometti L."/>
            <person name="Westerberg I."/>
            <person name="Brannstrom I.O."/>
            <person name="Guillou S."/>
            <person name="Cros-Aarteil S."/>
            <person name="Calhoun S."/>
            <person name="Haridas S."/>
            <person name="Kuo A."/>
            <person name="Mondo S."/>
            <person name="Pangilinan J."/>
            <person name="Riley R."/>
            <person name="LaButti K."/>
            <person name="Andreopoulos B."/>
            <person name="Lipzen A."/>
            <person name="Chen C."/>
            <person name="Yan M."/>
            <person name="Daum C."/>
            <person name="Ng V."/>
            <person name="Clum A."/>
            <person name="Steindorff A."/>
            <person name="Ohm R.A."/>
            <person name="Martin F."/>
            <person name="Silar P."/>
            <person name="Natvig D.O."/>
            <person name="Lalanne C."/>
            <person name="Gautier V."/>
            <person name="Ament-Velasquez S.L."/>
            <person name="Kruys A."/>
            <person name="Hutchinson M.I."/>
            <person name="Powell A.J."/>
            <person name="Barry K."/>
            <person name="Miller A.N."/>
            <person name="Grigoriev I.V."/>
            <person name="Debuchy R."/>
            <person name="Gladieux P."/>
            <person name="Hiltunen Thoren M."/>
            <person name="Johannesson H."/>
        </authorList>
    </citation>
    <scope>NUCLEOTIDE SEQUENCE</scope>
    <source>
        <strain evidence="3">PSN243</strain>
    </source>
</reference>
<dbReference type="Proteomes" id="UP001321760">
    <property type="component" value="Unassembled WGS sequence"/>
</dbReference>
<organism evidence="3 4">
    <name type="scientific">Podospora aff. communis PSN243</name>
    <dbReference type="NCBI Taxonomy" id="3040156"/>
    <lineage>
        <taxon>Eukaryota</taxon>
        <taxon>Fungi</taxon>
        <taxon>Dikarya</taxon>
        <taxon>Ascomycota</taxon>
        <taxon>Pezizomycotina</taxon>
        <taxon>Sordariomycetes</taxon>
        <taxon>Sordariomycetidae</taxon>
        <taxon>Sordariales</taxon>
        <taxon>Podosporaceae</taxon>
        <taxon>Podospora</taxon>
    </lineage>
</organism>
<dbReference type="PANTHER" id="PTHR24148">
    <property type="entry name" value="ANKYRIN REPEAT DOMAIN-CONTAINING PROTEIN 39 HOMOLOG-RELATED"/>
    <property type="match status" value="1"/>
</dbReference>
<dbReference type="PANTHER" id="PTHR24148:SF64">
    <property type="entry name" value="HETEROKARYON INCOMPATIBILITY DOMAIN-CONTAINING PROTEIN"/>
    <property type="match status" value="1"/>
</dbReference>
<sequence>MTSFYQTLGRNEIRVLQLSPSADHDAEVSATFETERLNSNAPVDFDAVSYMWGEQTHRTSISIHGFRFEISRHLCSALRTLRHTSRFRRLWIDAICINQADTDERNHQVQLMRTIYQRANTVVIWLNQDLDASHTALQKLFALTDTSKVTDLGDDPAFWAPVRELLCDQYWGRVWIQQEISNAATLRLFCRDVEIPVLSLYHFLRLYGDIQLEDIMSPAWQDWADKKPSVTLPPRFGLPDSHLQPIRGTTIGEAALDLLETLSRTNNLKCTDDRDRVYGIMFLAEDCQPGDIMVDYSRTTPEVYTTVAECVLSKYKSTRFLLYATYDYSTKAISDRTSSWVPDWRRPPARPTMPRVLSPLNRPKLSSKPSNALPRMSNGTLFLNAIKVDAIVKTYHQLFSTDLLSQTVTGFVVACTTITQHAIALAPRELSIQASTPSLDKTPQWKSLVHTLGGLDNRDKAKHQNVDTILERGAEEILVLSRERSDNFNPDAYQLGFILNHPQPSGALQLARVFITFAWWLMAQRRAPFCTALGRLGLAPACAEVGDEVWLVPGCEIPVLLRKSACGARKVVGEVYVDGVNFWEPAGGFRSMHELNIGDKVGELSVEVVALK</sequence>
<keyword evidence="4" id="KW-1185">Reference proteome</keyword>
<evidence type="ECO:0000313" key="3">
    <source>
        <dbReference type="EMBL" id="KAK4442195.1"/>
    </source>
</evidence>
<evidence type="ECO:0000259" key="2">
    <source>
        <dbReference type="Pfam" id="PF06985"/>
    </source>
</evidence>
<accession>A0AAV9G0I6</accession>
<evidence type="ECO:0000256" key="1">
    <source>
        <dbReference type="SAM" id="MobiDB-lite"/>
    </source>
</evidence>
<gene>
    <name evidence="3" type="ORF">QBC34DRAFT_364138</name>
</gene>
<dbReference type="Pfam" id="PF06985">
    <property type="entry name" value="HET"/>
    <property type="match status" value="1"/>
</dbReference>
<proteinExistence type="predicted"/>